<evidence type="ECO:0000313" key="2">
    <source>
        <dbReference type="EMBL" id="ALF60349.1"/>
    </source>
</evidence>
<dbReference type="EMBL" id="CP012678">
    <property type="protein sequence ID" value="ALF60349.1"/>
    <property type="molecule type" value="Genomic_DNA"/>
</dbReference>
<evidence type="ECO:0000313" key="3">
    <source>
        <dbReference type="Proteomes" id="UP000059847"/>
    </source>
</evidence>
<dbReference type="InterPro" id="IPR052517">
    <property type="entry name" value="GlcG_carb_metab_protein"/>
</dbReference>
<keyword evidence="3" id="KW-1185">Reference proteome</keyword>
<reference evidence="2 3" key="1">
    <citation type="submission" date="2015-09" db="EMBL/GenBank/DDBJ databases">
        <title>Complete genome of Psychrobacter urativorans R10.10B.</title>
        <authorList>
            <person name="See-Too W.S."/>
            <person name="Chan K.G."/>
        </authorList>
    </citation>
    <scope>NUCLEOTIDE SEQUENCE [LARGE SCALE GENOMIC DNA]</scope>
    <source>
        <strain evidence="2 3">R10.10B</strain>
    </source>
</reference>
<feature type="chain" id="PRO_5005802638" description="Heme-binding protein" evidence="1">
    <location>
        <begin position="27"/>
        <end position="180"/>
    </location>
</feature>
<protein>
    <recommendedName>
        <fullName evidence="4">Heme-binding protein</fullName>
    </recommendedName>
</protein>
<dbReference type="STRING" id="45610.AOC03_10115"/>
<dbReference type="PANTHER" id="PTHR34309">
    <property type="entry name" value="SLR1406 PROTEIN"/>
    <property type="match status" value="1"/>
</dbReference>
<sequence>MLSISKSVSKAAFALAIIVGSTSVMAAPSAVKPSLVLQQPNVSLTLANQLIDATMGACHAEGKSAVVAVVDRAGNLIALQRDDSVGPHNTDAAIRKAYTALSTKTPSRLLANNARANPDSNNLNTVHDLLLIGGGVPLKFGNDVIGAIAVGGSGGAMQDESCALKGIEKVMPTQILMPKK</sequence>
<gene>
    <name evidence="2" type="ORF">AOC03_10115</name>
</gene>
<dbReference type="Gene3D" id="3.30.450.150">
    <property type="entry name" value="Haem-degrading domain"/>
    <property type="match status" value="1"/>
</dbReference>
<evidence type="ECO:0000256" key="1">
    <source>
        <dbReference type="SAM" id="SignalP"/>
    </source>
</evidence>
<name>A0A0M4TW47_9GAMM</name>
<dbReference type="AlphaFoldDB" id="A0A0M4TW47"/>
<keyword evidence="1" id="KW-0732">Signal</keyword>
<dbReference type="KEGG" id="pur:AOC03_10115"/>
<dbReference type="InterPro" id="IPR005624">
    <property type="entry name" value="PduO/GlcC-like"/>
</dbReference>
<feature type="signal peptide" evidence="1">
    <location>
        <begin position="1"/>
        <end position="26"/>
    </location>
</feature>
<dbReference type="PANTHER" id="PTHR34309:SF10">
    <property type="entry name" value="SLR1406 PROTEIN"/>
    <property type="match status" value="1"/>
</dbReference>
<dbReference type="RefSeq" id="WP_062535660.1">
    <property type="nucleotide sequence ID" value="NZ_CP012678.1"/>
</dbReference>
<accession>A0A0M4TW47</accession>
<evidence type="ECO:0008006" key="4">
    <source>
        <dbReference type="Google" id="ProtNLM"/>
    </source>
</evidence>
<dbReference type="Proteomes" id="UP000059847">
    <property type="component" value="Chromosome"/>
</dbReference>
<dbReference type="InterPro" id="IPR038084">
    <property type="entry name" value="PduO/GlcC-like_sf"/>
</dbReference>
<proteinExistence type="predicted"/>
<dbReference type="SUPFAM" id="SSF143744">
    <property type="entry name" value="GlcG-like"/>
    <property type="match status" value="1"/>
</dbReference>
<organism evidence="2 3">
    <name type="scientific">Psychrobacter urativorans</name>
    <dbReference type="NCBI Taxonomy" id="45610"/>
    <lineage>
        <taxon>Bacteria</taxon>
        <taxon>Pseudomonadati</taxon>
        <taxon>Pseudomonadota</taxon>
        <taxon>Gammaproteobacteria</taxon>
        <taxon>Moraxellales</taxon>
        <taxon>Moraxellaceae</taxon>
        <taxon>Psychrobacter</taxon>
    </lineage>
</organism>
<dbReference type="Pfam" id="PF03928">
    <property type="entry name" value="HbpS-like"/>
    <property type="match status" value="1"/>
</dbReference>